<protein>
    <recommendedName>
        <fullName evidence="7">PRA1 family protein</fullName>
    </recommendedName>
</protein>
<dbReference type="GO" id="GO:0005783">
    <property type="term" value="C:endoplasmic reticulum"/>
    <property type="evidence" value="ECO:0007669"/>
    <property type="project" value="TreeGrafter"/>
</dbReference>
<feature type="transmembrane region" description="Helical" evidence="7">
    <location>
        <begin position="74"/>
        <end position="92"/>
    </location>
</feature>
<feature type="region of interest" description="Disordered" evidence="8">
    <location>
        <begin position="1"/>
        <end position="23"/>
    </location>
</feature>
<sequence length="213" mass="23310">MANSSPPIPPQPATADDTQQSTSAVRSFFAGVSERVRSGLSNRRPWSELVDRSAFSKPESFSDATRRIRRNYPYFRVNYIAIITIVLVVSLLTNPFSLILLSALLAAWLFLYILRQSSDPPLTFCGRQFSDRETLIFLIVSTVVVIFLTSVGSVLVSALLVGVAIVCLHGAFRAPEDLFLDEPEPNTSATGFLSFFTGAKAAVTQYSPVAARV</sequence>
<name>A0A2Z7CNS2_9LAMI</name>
<dbReference type="PANTHER" id="PTHR19317">
    <property type="entry name" value="PRENYLATED RAB ACCEPTOR 1-RELATED"/>
    <property type="match status" value="1"/>
</dbReference>
<evidence type="ECO:0000256" key="3">
    <source>
        <dbReference type="ARBA" id="ARBA00006483"/>
    </source>
</evidence>
<dbReference type="Pfam" id="PF03208">
    <property type="entry name" value="PRA1"/>
    <property type="match status" value="1"/>
</dbReference>
<keyword evidence="10" id="KW-1185">Reference proteome</keyword>
<evidence type="ECO:0000256" key="5">
    <source>
        <dbReference type="ARBA" id="ARBA00022989"/>
    </source>
</evidence>
<keyword evidence="6 7" id="KW-0472">Membrane</keyword>
<dbReference type="AlphaFoldDB" id="A0A2Z7CNS2"/>
<evidence type="ECO:0000313" key="10">
    <source>
        <dbReference type="Proteomes" id="UP000250235"/>
    </source>
</evidence>
<feature type="transmembrane region" description="Helical" evidence="7">
    <location>
        <begin position="98"/>
        <end position="114"/>
    </location>
</feature>
<dbReference type="GO" id="GO:0016192">
    <property type="term" value="P:vesicle-mediated transport"/>
    <property type="evidence" value="ECO:0007669"/>
    <property type="project" value="TreeGrafter"/>
</dbReference>
<feature type="transmembrane region" description="Helical" evidence="7">
    <location>
        <begin position="135"/>
        <end position="166"/>
    </location>
</feature>
<evidence type="ECO:0000256" key="2">
    <source>
        <dbReference type="ARBA" id="ARBA00004141"/>
    </source>
</evidence>
<dbReference type="GO" id="GO:0016020">
    <property type="term" value="C:membrane"/>
    <property type="evidence" value="ECO:0007669"/>
    <property type="project" value="UniProtKB-SubCell"/>
</dbReference>
<proteinExistence type="inferred from homology"/>
<keyword evidence="7" id="KW-0813">Transport</keyword>
<evidence type="ECO:0000256" key="7">
    <source>
        <dbReference type="RuleBase" id="RU363107"/>
    </source>
</evidence>
<comment type="function">
    <text evidence="1 7">May be involved in both secretory and endocytic intracellular trafficking in the endosomal/prevacuolar compartments.</text>
</comment>
<dbReference type="Proteomes" id="UP000250235">
    <property type="component" value="Unassembled WGS sequence"/>
</dbReference>
<feature type="compositionally biased region" description="Pro residues" evidence="8">
    <location>
        <begin position="1"/>
        <end position="12"/>
    </location>
</feature>
<dbReference type="InterPro" id="IPR004895">
    <property type="entry name" value="Prenylated_rab_accept_PRA1"/>
</dbReference>
<reference evidence="9 10" key="1">
    <citation type="journal article" date="2015" name="Proc. Natl. Acad. Sci. U.S.A.">
        <title>The resurrection genome of Boea hygrometrica: A blueprint for survival of dehydration.</title>
        <authorList>
            <person name="Xiao L."/>
            <person name="Yang G."/>
            <person name="Zhang L."/>
            <person name="Yang X."/>
            <person name="Zhao S."/>
            <person name="Ji Z."/>
            <person name="Zhou Q."/>
            <person name="Hu M."/>
            <person name="Wang Y."/>
            <person name="Chen M."/>
            <person name="Xu Y."/>
            <person name="Jin H."/>
            <person name="Xiao X."/>
            <person name="Hu G."/>
            <person name="Bao F."/>
            <person name="Hu Y."/>
            <person name="Wan P."/>
            <person name="Li L."/>
            <person name="Deng X."/>
            <person name="Kuang T."/>
            <person name="Xiang C."/>
            <person name="Zhu J.K."/>
            <person name="Oliver M.J."/>
            <person name="He Y."/>
        </authorList>
    </citation>
    <scope>NUCLEOTIDE SEQUENCE [LARGE SCALE GENOMIC DNA]</scope>
    <source>
        <strain evidence="10">cv. XS01</strain>
    </source>
</reference>
<keyword evidence="4 7" id="KW-0812">Transmembrane</keyword>
<organism evidence="9 10">
    <name type="scientific">Dorcoceras hygrometricum</name>
    <dbReference type="NCBI Taxonomy" id="472368"/>
    <lineage>
        <taxon>Eukaryota</taxon>
        <taxon>Viridiplantae</taxon>
        <taxon>Streptophyta</taxon>
        <taxon>Embryophyta</taxon>
        <taxon>Tracheophyta</taxon>
        <taxon>Spermatophyta</taxon>
        <taxon>Magnoliopsida</taxon>
        <taxon>eudicotyledons</taxon>
        <taxon>Gunneridae</taxon>
        <taxon>Pentapetalae</taxon>
        <taxon>asterids</taxon>
        <taxon>lamiids</taxon>
        <taxon>Lamiales</taxon>
        <taxon>Gesneriaceae</taxon>
        <taxon>Didymocarpoideae</taxon>
        <taxon>Trichosporeae</taxon>
        <taxon>Loxocarpinae</taxon>
        <taxon>Dorcoceras</taxon>
    </lineage>
</organism>
<dbReference type="GO" id="GO:0005794">
    <property type="term" value="C:Golgi apparatus"/>
    <property type="evidence" value="ECO:0007669"/>
    <property type="project" value="TreeGrafter"/>
</dbReference>
<evidence type="ECO:0000256" key="8">
    <source>
        <dbReference type="SAM" id="MobiDB-lite"/>
    </source>
</evidence>
<evidence type="ECO:0000256" key="4">
    <source>
        <dbReference type="ARBA" id="ARBA00022692"/>
    </source>
</evidence>
<accession>A0A2Z7CNS2</accession>
<keyword evidence="5 7" id="KW-1133">Transmembrane helix</keyword>
<dbReference type="EMBL" id="KQ993817">
    <property type="protein sequence ID" value="KZV48742.1"/>
    <property type="molecule type" value="Genomic_DNA"/>
</dbReference>
<gene>
    <name evidence="9" type="ORF">F511_18828</name>
</gene>
<comment type="similarity">
    <text evidence="3 7">Belongs to the PRA1 family.</text>
</comment>
<dbReference type="PANTHER" id="PTHR19317:SF34">
    <property type="entry name" value="PRA1 FAMILY PROTEIN-RELATED"/>
    <property type="match status" value="1"/>
</dbReference>
<comment type="subcellular location">
    <subcellularLocation>
        <location evidence="2 7">Membrane</location>
        <topology evidence="2 7">Multi-pass membrane protein</topology>
    </subcellularLocation>
</comment>
<dbReference type="OrthoDB" id="63113at2759"/>
<evidence type="ECO:0000256" key="6">
    <source>
        <dbReference type="ARBA" id="ARBA00023136"/>
    </source>
</evidence>
<evidence type="ECO:0000313" key="9">
    <source>
        <dbReference type="EMBL" id="KZV48742.1"/>
    </source>
</evidence>
<evidence type="ECO:0000256" key="1">
    <source>
        <dbReference type="ARBA" id="ARBA00002501"/>
    </source>
</evidence>